<feature type="transmembrane region" description="Helical" evidence="1">
    <location>
        <begin position="517"/>
        <end position="534"/>
    </location>
</feature>
<feature type="transmembrane region" description="Helical" evidence="1">
    <location>
        <begin position="204"/>
        <end position="223"/>
    </location>
</feature>
<name>A0A223KSH9_9BACI</name>
<keyword evidence="1" id="KW-0472">Membrane</keyword>
<feature type="transmembrane region" description="Helical" evidence="1">
    <location>
        <begin position="428"/>
        <end position="450"/>
    </location>
</feature>
<feature type="transmembrane region" description="Helical" evidence="1">
    <location>
        <begin position="379"/>
        <end position="399"/>
    </location>
</feature>
<keyword evidence="1" id="KW-1133">Transmembrane helix</keyword>
<dbReference type="STRING" id="1314751.GCA_001591425_03262"/>
<feature type="transmembrane region" description="Helical" evidence="1">
    <location>
        <begin position="92"/>
        <end position="115"/>
    </location>
</feature>
<sequence>MKEFFTLKLLDRFQWVFNRSDIDYKMMRKLLQVKFTMDGRRVPTIFQQNNRKKVETDSNQYVKSLWIYVLFGLFMIPFILMDNNYMFQMSFVYGILIFIISTSLISDFSSVLLDVRDRNILYPKPINKKTISAAKAIHVTTYLCLLTVAIVGIPLIVGLFRHGLLFFLLAIFSIIFIDIFVVVLTALIYIWILKFFDGEKLKDIINYVQIGLSLAIMIGYQLLARSFELMDYIIVLEPEWWQLFIIPMWYGALMEITLGNSVNNFYILLALLSVAIPIISIWLYVKLLPTFERNLQKLTYHGKVKYKKQPKYKEWFMNIICTSKEEKVFFRFASLMMKNERDFKLKVYPSLGFSFVIPFIFLFNVFKTDSGFDPLTSKAYLNIYFSLIIIPTVVLMLNYSGKFKGAWVFKVAPLEELKPIFSGTIKAFLVKLYLPIYLTLSVIFMFIFGVRILPDLLLVLVNACNFSIICFYILNKGLPFSESFDSSNEGSGTIIFLTMLIVGLFAGIHLISTLINFGQYIFIVISLINLIVLWKKAFNKSWKTLYS</sequence>
<organism evidence="2 3">
    <name type="scientific">Sutcliffiella cohnii</name>
    <dbReference type="NCBI Taxonomy" id="33932"/>
    <lineage>
        <taxon>Bacteria</taxon>
        <taxon>Bacillati</taxon>
        <taxon>Bacillota</taxon>
        <taxon>Bacilli</taxon>
        <taxon>Bacillales</taxon>
        <taxon>Bacillaceae</taxon>
        <taxon>Sutcliffiella</taxon>
    </lineage>
</organism>
<gene>
    <name evidence="2" type="ORF">BC6307_14740</name>
</gene>
<feature type="transmembrane region" description="Helical" evidence="1">
    <location>
        <begin position="61"/>
        <end position="80"/>
    </location>
</feature>
<keyword evidence="1" id="KW-0812">Transmembrane</keyword>
<dbReference type="RefSeq" id="WP_066418473.1">
    <property type="nucleotide sequence ID" value="NZ_CP018866.1"/>
</dbReference>
<evidence type="ECO:0000313" key="3">
    <source>
        <dbReference type="Proteomes" id="UP000215224"/>
    </source>
</evidence>
<feature type="transmembrane region" description="Helical" evidence="1">
    <location>
        <begin position="494"/>
        <end position="511"/>
    </location>
</feature>
<reference evidence="2 3" key="1">
    <citation type="submission" date="2016-12" db="EMBL/GenBank/DDBJ databases">
        <title>The whole genome sequencing and assembly of Bacillus cohnii DSM 6307T strain.</title>
        <authorList>
            <person name="Lee Y.-J."/>
            <person name="Yi H."/>
            <person name="Bahn Y.-S."/>
            <person name="Kim J.F."/>
            <person name="Lee D.-W."/>
        </authorList>
    </citation>
    <scope>NUCLEOTIDE SEQUENCE [LARGE SCALE GENOMIC DNA]</scope>
    <source>
        <strain evidence="2 3">DSM 6307</strain>
    </source>
</reference>
<feature type="transmembrane region" description="Helical" evidence="1">
    <location>
        <begin position="166"/>
        <end position="192"/>
    </location>
</feature>
<dbReference type="Proteomes" id="UP000215224">
    <property type="component" value="Chromosome"/>
</dbReference>
<proteinExistence type="predicted"/>
<dbReference type="EMBL" id="CP018866">
    <property type="protein sequence ID" value="AST92462.1"/>
    <property type="molecule type" value="Genomic_DNA"/>
</dbReference>
<evidence type="ECO:0000313" key="2">
    <source>
        <dbReference type="EMBL" id="AST92462.1"/>
    </source>
</evidence>
<feature type="transmembrane region" description="Helical" evidence="1">
    <location>
        <begin position="136"/>
        <end position="160"/>
    </location>
</feature>
<dbReference type="KEGG" id="bcoh:BC6307_14740"/>
<accession>A0A223KSH9</accession>
<feature type="transmembrane region" description="Helical" evidence="1">
    <location>
        <begin position="456"/>
        <end position="474"/>
    </location>
</feature>
<feature type="transmembrane region" description="Helical" evidence="1">
    <location>
        <begin position="265"/>
        <end position="285"/>
    </location>
</feature>
<evidence type="ECO:0000256" key="1">
    <source>
        <dbReference type="SAM" id="Phobius"/>
    </source>
</evidence>
<keyword evidence="3" id="KW-1185">Reference proteome</keyword>
<feature type="transmembrane region" description="Helical" evidence="1">
    <location>
        <begin position="347"/>
        <end position="367"/>
    </location>
</feature>
<protein>
    <submittedName>
        <fullName evidence="2">Uncharacterized protein</fullName>
    </submittedName>
</protein>
<dbReference type="AlphaFoldDB" id="A0A223KSH9"/>